<protein>
    <submittedName>
        <fullName evidence="2">Uncharacterized protein</fullName>
    </submittedName>
</protein>
<proteinExistence type="predicted"/>
<sequence>MNSLRKHYELYLNEPNQFHTNSFKNICLDPSYNPIKLMRVTIVNGPGDEGEPTKVSENLEQNFNVLLDNLSEKRLNMLNTAENSAIEDVRVI</sequence>
<evidence type="ECO:0000313" key="2">
    <source>
        <dbReference type="WBParaSite" id="PS1159_v2.g6396.t1"/>
    </source>
</evidence>
<accession>A0AC35GKV9</accession>
<name>A0AC35GKV9_9BILA</name>
<evidence type="ECO:0000313" key="1">
    <source>
        <dbReference type="Proteomes" id="UP000887580"/>
    </source>
</evidence>
<reference evidence="2" key="1">
    <citation type="submission" date="2022-11" db="UniProtKB">
        <authorList>
            <consortium name="WormBaseParasite"/>
        </authorList>
    </citation>
    <scope>IDENTIFICATION</scope>
</reference>
<organism evidence="1 2">
    <name type="scientific">Panagrolaimus sp. PS1159</name>
    <dbReference type="NCBI Taxonomy" id="55785"/>
    <lineage>
        <taxon>Eukaryota</taxon>
        <taxon>Metazoa</taxon>
        <taxon>Ecdysozoa</taxon>
        <taxon>Nematoda</taxon>
        <taxon>Chromadorea</taxon>
        <taxon>Rhabditida</taxon>
        <taxon>Tylenchina</taxon>
        <taxon>Panagrolaimomorpha</taxon>
        <taxon>Panagrolaimoidea</taxon>
        <taxon>Panagrolaimidae</taxon>
        <taxon>Panagrolaimus</taxon>
    </lineage>
</organism>
<dbReference type="Proteomes" id="UP000887580">
    <property type="component" value="Unplaced"/>
</dbReference>
<dbReference type="WBParaSite" id="PS1159_v2.g6396.t1">
    <property type="protein sequence ID" value="PS1159_v2.g6396.t1"/>
    <property type="gene ID" value="PS1159_v2.g6396"/>
</dbReference>